<evidence type="ECO:0000256" key="1">
    <source>
        <dbReference type="SAM" id="SignalP"/>
    </source>
</evidence>
<accession>A0ABN9NZ30</accession>
<name>A0ABN9NZ30_9MYCO</name>
<dbReference type="EMBL" id="OY726395">
    <property type="protein sequence ID" value="CAJ1580374.1"/>
    <property type="molecule type" value="Genomic_DNA"/>
</dbReference>
<evidence type="ECO:0000313" key="2">
    <source>
        <dbReference type="EMBL" id="CAJ1580374.1"/>
    </source>
</evidence>
<keyword evidence="1" id="KW-0732">Signal</keyword>
<feature type="chain" id="PRO_5046373751" description="DUF732 domain-containing protein" evidence="1">
    <location>
        <begin position="24"/>
        <end position="92"/>
    </location>
</feature>
<keyword evidence="3" id="KW-1185">Reference proteome</keyword>
<dbReference type="RefSeq" id="WP_316514801.1">
    <property type="nucleotide sequence ID" value="NZ_OY726395.1"/>
</dbReference>
<evidence type="ECO:0008006" key="4">
    <source>
        <dbReference type="Google" id="ProtNLM"/>
    </source>
</evidence>
<proteinExistence type="predicted"/>
<organism evidence="2 3">
    <name type="scientific">[Mycobacterium] wendilense</name>
    <dbReference type="NCBI Taxonomy" id="3064284"/>
    <lineage>
        <taxon>Bacteria</taxon>
        <taxon>Bacillati</taxon>
        <taxon>Actinomycetota</taxon>
        <taxon>Actinomycetes</taxon>
        <taxon>Mycobacteriales</taxon>
        <taxon>Mycobacteriaceae</taxon>
        <taxon>Mycolicibacter</taxon>
    </lineage>
</organism>
<reference evidence="2 3" key="1">
    <citation type="submission" date="2023-08" db="EMBL/GenBank/DDBJ databases">
        <authorList>
            <person name="Folkvardsen B D."/>
            <person name="Norman A."/>
        </authorList>
    </citation>
    <scope>NUCLEOTIDE SEQUENCE [LARGE SCALE GENOMIC DNA]</scope>
    <source>
        <strain evidence="2 3">Mu0050</strain>
    </source>
</reference>
<evidence type="ECO:0000313" key="3">
    <source>
        <dbReference type="Proteomes" id="UP001190466"/>
    </source>
</evidence>
<gene>
    <name evidence="2" type="ORF">MU0050_001011</name>
</gene>
<feature type="signal peptide" evidence="1">
    <location>
        <begin position="1"/>
        <end position="23"/>
    </location>
</feature>
<sequence length="92" mass="9731">MRIMGATAAALAFAMVAAPVAAADESAGEVVRDLRAQGYFVVVDRIGTGALERCMVTDIRTPTAVRQMRIAIDDRAPTPVRHTITVSLDCTG</sequence>
<dbReference type="Proteomes" id="UP001190466">
    <property type="component" value="Chromosome"/>
</dbReference>
<protein>
    <recommendedName>
        <fullName evidence="4">DUF732 domain-containing protein</fullName>
    </recommendedName>
</protein>